<dbReference type="AlphaFoldDB" id="A0A182EFN9"/>
<keyword evidence="5" id="KW-1015">Disulfide bond</keyword>
<name>A0A182EFN9_ONCOC</name>
<evidence type="ECO:0000256" key="2">
    <source>
        <dbReference type="ARBA" id="ARBA00006656"/>
    </source>
</evidence>
<dbReference type="OrthoDB" id="6516235at2759"/>
<dbReference type="InterPro" id="IPR017948">
    <property type="entry name" value="TGFb_CS"/>
</dbReference>
<dbReference type="PANTHER" id="PTHR11848:SF309">
    <property type="entry name" value="INHIBIN BETA CHAIN"/>
    <property type="match status" value="1"/>
</dbReference>
<dbReference type="GO" id="GO:0005125">
    <property type="term" value="F:cytokine activity"/>
    <property type="evidence" value="ECO:0007669"/>
    <property type="project" value="TreeGrafter"/>
</dbReference>
<comment type="subcellular location">
    <subcellularLocation>
        <location evidence="1">Secreted</location>
    </subcellularLocation>
</comment>
<dbReference type="STRING" id="42157.A0A182EFN9"/>
<dbReference type="WBParaSite" id="nOo.2.0.1.t06906-RA">
    <property type="protein sequence ID" value="nOo.2.0.1.t06906-RA"/>
    <property type="gene ID" value="nOo.2.0.1.g06906"/>
</dbReference>
<evidence type="ECO:0000256" key="1">
    <source>
        <dbReference type="ARBA" id="ARBA00004613"/>
    </source>
</evidence>
<dbReference type="GO" id="GO:0008083">
    <property type="term" value="F:growth factor activity"/>
    <property type="evidence" value="ECO:0007669"/>
    <property type="project" value="UniProtKB-KW"/>
</dbReference>
<comment type="similarity">
    <text evidence="2 6">Belongs to the TGF-beta family.</text>
</comment>
<dbReference type="CDD" id="cd08698">
    <property type="entry name" value="TGF_beta_SF"/>
    <property type="match status" value="1"/>
</dbReference>
<evidence type="ECO:0000313" key="9">
    <source>
        <dbReference type="EMBL" id="VDK84146.1"/>
    </source>
</evidence>
<organism evidence="11">
    <name type="scientific">Onchocerca ochengi</name>
    <name type="common">Filarial nematode worm</name>
    <dbReference type="NCBI Taxonomy" id="42157"/>
    <lineage>
        <taxon>Eukaryota</taxon>
        <taxon>Metazoa</taxon>
        <taxon>Ecdysozoa</taxon>
        <taxon>Nematoda</taxon>
        <taxon>Chromadorea</taxon>
        <taxon>Rhabditida</taxon>
        <taxon>Spirurina</taxon>
        <taxon>Spiruromorpha</taxon>
        <taxon>Filarioidea</taxon>
        <taxon>Onchocercidae</taxon>
        <taxon>Onchocerca</taxon>
    </lineage>
</organism>
<dbReference type="EMBL" id="UYRW01002275">
    <property type="protein sequence ID" value="VDK84146.1"/>
    <property type="molecule type" value="Genomic_DNA"/>
</dbReference>
<dbReference type="InterPro" id="IPR015615">
    <property type="entry name" value="TGF-beta-rel"/>
</dbReference>
<keyword evidence="7" id="KW-0732">Signal</keyword>
<evidence type="ECO:0000313" key="11">
    <source>
        <dbReference type="WBParaSite" id="nOo.2.0.1.t06906-RA"/>
    </source>
</evidence>
<dbReference type="PROSITE" id="PS51362">
    <property type="entry name" value="TGF_BETA_2"/>
    <property type="match status" value="1"/>
</dbReference>
<sequence>MFQCFSAKSSLLVAIILICFVCQINKSSSSSLSILSFLISPNLPLPSPSTSPMPCSSGNHLFEANEQLFFASRSIDKKLPMPIHHSTKPNIGFRKSKNKYTSTSDKGYRNHTRKRRDIDQDCTTGFCCLKIMYFDFHEHGMDNIISPSGFNMNICEGECRTDIPTNDRNTLTFYDEYDPESPFKIRLSCCVPIKWSSIEVVENRNGIEFNRTLENVKVTECGCIL</sequence>
<dbReference type="Pfam" id="PF00019">
    <property type="entry name" value="TGF_beta"/>
    <property type="match status" value="1"/>
</dbReference>
<dbReference type="InterPro" id="IPR029034">
    <property type="entry name" value="Cystine-knot_cytokine"/>
</dbReference>
<keyword evidence="10" id="KW-1185">Reference proteome</keyword>
<dbReference type="Gene3D" id="2.10.90.10">
    <property type="entry name" value="Cystine-knot cytokines"/>
    <property type="match status" value="1"/>
</dbReference>
<dbReference type="Proteomes" id="UP000271087">
    <property type="component" value="Unassembled WGS sequence"/>
</dbReference>
<dbReference type="PROSITE" id="PS00250">
    <property type="entry name" value="TGF_BETA_1"/>
    <property type="match status" value="1"/>
</dbReference>
<dbReference type="GO" id="GO:0005615">
    <property type="term" value="C:extracellular space"/>
    <property type="evidence" value="ECO:0007669"/>
    <property type="project" value="TreeGrafter"/>
</dbReference>
<gene>
    <name evidence="9" type="ORF">NOO_LOCUS6906</name>
</gene>
<dbReference type="SMART" id="SM00204">
    <property type="entry name" value="TGFB"/>
    <property type="match status" value="1"/>
</dbReference>
<evidence type="ECO:0000256" key="7">
    <source>
        <dbReference type="SAM" id="SignalP"/>
    </source>
</evidence>
<reference evidence="11" key="1">
    <citation type="submission" date="2016-06" db="UniProtKB">
        <authorList>
            <consortium name="WormBaseParasite"/>
        </authorList>
    </citation>
    <scope>IDENTIFICATION</scope>
</reference>
<accession>A0A182EFN9</accession>
<evidence type="ECO:0000259" key="8">
    <source>
        <dbReference type="PROSITE" id="PS51362"/>
    </source>
</evidence>
<dbReference type="PANTHER" id="PTHR11848">
    <property type="entry name" value="TGF-BETA FAMILY"/>
    <property type="match status" value="1"/>
</dbReference>
<keyword evidence="4 6" id="KW-0339">Growth factor</keyword>
<protein>
    <submittedName>
        <fullName evidence="11">TGF_BETA_2 domain-containing protein</fullName>
    </submittedName>
</protein>
<evidence type="ECO:0000256" key="4">
    <source>
        <dbReference type="ARBA" id="ARBA00023030"/>
    </source>
</evidence>
<feature type="signal peptide" evidence="7">
    <location>
        <begin position="1"/>
        <end position="29"/>
    </location>
</feature>
<dbReference type="SUPFAM" id="SSF57501">
    <property type="entry name" value="Cystine-knot cytokines"/>
    <property type="match status" value="1"/>
</dbReference>
<evidence type="ECO:0000256" key="5">
    <source>
        <dbReference type="ARBA" id="ARBA00023157"/>
    </source>
</evidence>
<feature type="chain" id="PRO_5043137549" evidence="7">
    <location>
        <begin position="30"/>
        <end position="225"/>
    </location>
</feature>
<keyword evidence="3" id="KW-0964">Secreted</keyword>
<reference evidence="9 10" key="2">
    <citation type="submission" date="2018-08" db="EMBL/GenBank/DDBJ databases">
        <authorList>
            <person name="Laetsch R D."/>
            <person name="Stevens L."/>
            <person name="Kumar S."/>
            <person name="Blaxter L. M."/>
        </authorList>
    </citation>
    <scope>NUCLEOTIDE SEQUENCE [LARGE SCALE GENOMIC DNA]</scope>
</reference>
<dbReference type="InterPro" id="IPR001839">
    <property type="entry name" value="TGF-b_C"/>
</dbReference>
<evidence type="ECO:0000256" key="3">
    <source>
        <dbReference type="ARBA" id="ARBA00022525"/>
    </source>
</evidence>
<feature type="domain" description="TGF-beta family profile" evidence="8">
    <location>
        <begin position="113"/>
        <end position="224"/>
    </location>
</feature>
<proteinExistence type="inferred from homology"/>
<evidence type="ECO:0000313" key="10">
    <source>
        <dbReference type="Proteomes" id="UP000271087"/>
    </source>
</evidence>
<evidence type="ECO:0000256" key="6">
    <source>
        <dbReference type="RuleBase" id="RU000354"/>
    </source>
</evidence>